<proteinExistence type="predicted"/>
<sequence>EVTKTPHAKKNKPVTSEKKKEHPHAKDRYGKRTKHGKKGALKKFAKDLYGSESKIDLSVEETKGILNFRSNFCHKFHCQDYLIQINFYTTFSTEEILFEKVQDIAERDLLPSRHDARVFPIAPQDNIGEKLPQKSHHEFSFSKSDKLVLEYYARHPGSLRIPEDTILHYIEKKRKVDHLILIRSLLDQHEAKKRRGFMQKHPDKSIPPGLKTTMTDDEMEVELKCDPVPYENVAETPVTISEIHESDEVKTPGVYNSIVPSYAKKIIGSLTSCFQAAVIQLQRTPLISKPIGHTEFVDLVLARTGG</sequence>
<reference evidence="2" key="1">
    <citation type="submission" date="2021-06" db="EMBL/GenBank/DDBJ databases">
        <authorList>
            <person name="Hodson N. C."/>
            <person name="Mongue J. A."/>
            <person name="Jaron S. K."/>
        </authorList>
    </citation>
    <scope>NUCLEOTIDE SEQUENCE</scope>
</reference>
<organism evidence="2 3">
    <name type="scientific">Allacma fusca</name>
    <dbReference type="NCBI Taxonomy" id="39272"/>
    <lineage>
        <taxon>Eukaryota</taxon>
        <taxon>Metazoa</taxon>
        <taxon>Ecdysozoa</taxon>
        <taxon>Arthropoda</taxon>
        <taxon>Hexapoda</taxon>
        <taxon>Collembola</taxon>
        <taxon>Symphypleona</taxon>
        <taxon>Sminthuridae</taxon>
        <taxon>Allacma</taxon>
    </lineage>
</organism>
<evidence type="ECO:0000256" key="1">
    <source>
        <dbReference type="SAM" id="MobiDB-lite"/>
    </source>
</evidence>
<feature type="compositionally biased region" description="Basic and acidic residues" evidence="1">
    <location>
        <begin position="15"/>
        <end position="30"/>
    </location>
</feature>
<feature type="region of interest" description="Disordered" evidence="1">
    <location>
        <begin position="1"/>
        <end position="38"/>
    </location>
</feature>
<feature type="compositionally biased region" description="Basic residues" evidence="1">
    <location>
        <begin position="1"/>
        <end position="12"/>
    </location>
</feature>
<evidence type="ECO:0000313" key="2">
    <source>
        <dbReference type="EMBL" id="CAG7716574.1"/>
    </source>
</evidence>
<comment type="caution">
    <text evidence="2">The sequence shown here is derived from an EMBL/GenBank/DDBJ whole genome shotgun (WGS) entry which is preliminary data.</text>
</comment>
<accession>A0A8J2JYT1</accession>
<dbReference type="Proteomes" id="UP000708208">
    <property type="component" value="Unassembled WGS sequence"/>
</dbReference>
<dbReference type="EMBL" id="CAJVCH010039559">
    <property type="protein sequence ID" value="CAG7716574.1"/>
    <property type="molecule type" value="Genomic_DNA"/>
</dbReference>
<name>A0A8J2JYT1_9HEXA</name>
<gene>
    <name evidence="2" type="ORF">AFUS01_LOCUS6074</name>
</gene>
<dbReference type="AlphaFoldDB" id="A0A8J2JYT1"/>
<keyword evidence="3" id="KW-1185">Reference proteome</keyword>
<feature type="non-terminal residue" evidence="2">
    <location>
        <position position="306"/>
    </location>
</feature>
<evidence type="ECO:0000313" key="3">
    <source>
        <dbReference type="Proteomes" id="UP000708208"/>
    </source>
</evidence>
<protein>
    <submittedName>
        <fullName evidence="2">Uncharacterized protein</fullName>
    </submittedName>
</protein>